<evidence type="ECO:0000259" key="8">
    <source>
        <dbReference type="PROSITE" id="PS51330"/>
    </source>
</evidence>
<dbReference type="GO" id="GO:0005739">
    <property type="term" value="C:mitochondrion"/>
    <property type="evidence" value="ECO:0007669"/>
    <property type="project" value="TreeGrafter"/>
</dbReference>
<accession>A0AAV7SMU5</accession>
<sequence>MILPPPVNSSLPQTFLCGIWKRLLSHSLREYHVTRRTYSSSSGGHSCLPSTRKQGEVFIGSIVVCHLFIMNESGEANDPKPVRLIVAACRNMGIGLKGNLPWNLPNEFKYFLAKITSVSDPGKKNLIMWGRKSFETFPESLLPLPNTVIALLSKTLRSAPKYVQYICPDVHEIIKLGSTPPLSKEIETIWVLGGAKPYMEMMHHPWCDQIFFTKIMADFECDTFFPVFDKDIFNLAEGFPGIPSGIQEENDITYEFQVYNRNGRNGK</sequence>
<dbReference type="AlphaFoldDB" id="A0AAV7SMU5"/>
<reference evidence="9" key="1">
    <citation type="journal article" date="2022" name="bioRxiv">
        <title>Sequencing and chromosome-scale assembly of the giantPleurodeles waltlgenome.</title>
        <authorList>
            <person name="Brown T."/>
            <person name="Elewa A."/>
            <person name="Iarovenko S."/>
            <person name="Subramanian E."/>
            <person name="Araus A.J."/>
            <person name="Petzold A."/>
            <person name="Susuki M."/>
            <person name="Suzuki K.-i.T."/>
            <person name="Hayashi T."/>
            <person name="Toyoda A."/>
            <person name="Oliveira C."/>
            <person name="Osipova E."/>
            <person name="Leigh N.D."/>
            <person name="Simon A."/>
            <person name="Yun M.H."/>
        </authorList>
    </citation>
    <scope>NUCLEOTIDE SEQUENCE</scope>
    <source>
        <strain evidence="9">20211129_DDA</strain>
        <tissue evidence="9">Liver</tissue>
    </source>
</reference>
<dbReference type="GO" id="GO:0046452">
    <property type="term" value="P:dihydrofolate metabolic process"/>
    <property type="evidence" value="ECO:0007669"/>
    <property type="project" value="TreeGrafter"/>
</dbReference>
<feature type="domain" description="DHFR" evidence="8">
    <location>
        <begin position="81"/>
        <end position="261"/>
    </location>
</feature>
<proteinExistence type="inferred from homology"/>
<dbReference type="SUPFAM" id="SSF53597">
    <property type="entry name" value="Dihydrofolate reductase-like"/>
    <property type="match status" value="1"/>
</dbReference>
<dbReference type="PRINTS" id="PR00070">
    <property type="entry name" value="DHFR"/>
</dbReference>
<dbReference type="PANTHER" id="PTHR48069:SF5">
    <property type="entry name" value="DIHYDROFOLATE REDUCTASE"/>
    <property type="match status" value="1"/>
</dbReference>
<comment type="catalytic activity">
    <reaction evidence="7">
        <text>(6S)-5,6,7,8-tetrahydrofolate + NADP(+) = 7,8-dihydrofolate + NADPH + H(+)</text>
        <dbReference type="Rhea" id="RHEA:15009"/>
        <dbReference type="ChEBI" id="CHEBI:15378"/>
        <dbReference type="ChEBI" id="CHEBI:57451"/>
        <dbReference type="ChEBI" id="CHEBI:57453"/>
        <dbReference type="ChEBI" id="CHEBI:57783"/>
        <dbReference type="ChEBI" id="CHEBI:58349"/>
        <dbReference type="EC" id="1.5.1.3"/>
    </reaction>
</comment>
<keyword evidence="5" id="KW-0521">NADP</keyword>
<dbReference type="Proteomes" id="UP001066276">
    <property type="component" value="Chromosome 4_2"/>
</dbReference>
<keyword evidence="6" id="KW-0560">Oxidoreductase</keyword>
<dbReference type="InterPro" id="IPR001796">
    <property type="entry name" value="DHFR_dom"/>
</dbReference>
<organism evidence="9 10">
    <name type="scientific">Pleurodeles waltl</name>
    <name type="common">Iberian ribbed newt</name>
    <dbReference type="NCBI Taxonomy" id="8319"/>
    <lineage>
        <taxon>Eukaryota</taxon>
        <taxon>Metazoa</taxon>
        <taxon>Chordata</taxon>
        <taxon>Craniata</taxon>
        <taxon>Vertebrata</taxon>
        <taxon>Euteleostomi</taxon>
        <taxon>Amphibia</taxon>
        <taxon>Batrachia</taxon>
        <taxon>Caudata</taxon>
        <taxon>Salamandroidea</taxon>
        <taxon>Salamandridae</taxon>
        <taxon>Pleurodelinae</taxon>
        <taxon>Pleurodeles</taxon>
    </lineage>
</organism>
<dbReference type="EMBL" id="JANPWB010000008">
    <property type="protein sequence ID" value="KAJ1165324.1"/>
    <property type="molecule type" value="Genomic_DNA"/>
</dbReference>
<dbReference type="PANTHER" id="PTHR48069">
    <property type="entry name" value="DIHYDROFOLATE REDUCTASE"/>
    <property type="match status" value="1"/>
</dbReference>
<dbReference type="GO" id="GO:0046655">
    <property type="term" value="P:folic acid metabolic process"/>
    <property type="evidence" value="ECO:0007669"/>
    <property type="project" value="TreeGrafter"/>
</dbReference>
<keyword evidence="4" id="KW-0554">One-carbon metabolism</keyword>
<protein>
    <recommendedName>
        <fullName evidence="3">dihydrofolate reductase</fullName>
        <ecNumber evidence="3">1.5.1.3</ecNumber>
    </recommendedName>
</protein>
<evidence type="ECO:0000313" key="10">
    <source>
        <dbReference type="Proteomes" id="UP001066276"/>
    </source>
</evidence>
<dbReference type="CDD" id="cd00209">
    <property type="entry name" value="DHFR"/>
    <property type="match status" value="1"/>
</dbReference>
<dbReference type="GO" id="GO:0050661">
    <property type="term" value="F:NADP binding"/>
    <property type="evidence" value="ECO:0007669"/>
    <property type="project" value="InterPro"/>
</dbReference>
<dbReference type="PROSITE" id="PS51330">
    <property type="entry name" value="DHFR_2"/>
    <property type="match status" value="1"/>
</dbReference>
<comment type="similarity">
    <text evidence="2">Belongs to the dihydrofolate reductase family.</text>
</comment>
<name>A0AAV7SMU5_PLEWA</name>
<dbReference type="Gene3D" id="3.40.430.10">
    <property type="entry name" value="Dihydrofolate Reductase, subunit A"/>
    <property type="match status" value="1"/>
</dbReference>
<dbReference type="EC" id="1.5.1.3" evidence="3"/>
<dbReference type="GO" id="GO:0004146">
    <property type="term" value="F:dihydrofolate reductase activity"/>
    <property type="evidence" value="ECO:0007669"/>
    <property type="project" value="UniProtKB-EC"/>
</dbReference>
<evidence type="ECO:0000256" key="1">
    <source>
        <dbReference type="ARBA" id="ARBA00004903"/>
    </source>
</evidence>
<dbReference type="InterPro" id="IPR012259">
    <property type="entry name" value="DHFR"/>
</dbReference>
<evidence type="ECO:0000256" key="5">
    <source>
        <dbReference type="ARBA" id="ARBA00022857"/>
    </source>
</evidence>
<keyword evidence="10" id="KW-1185">Reference proteome</keyword>
<evidence type="ECO:0000313" key="9">
    <source>
        <dbReference type="EMBL" id="KAJ1165324.1"/>
    </source>
</evidence>
<dbReference type="Pfam" id="PF00186">
    <property type="entry name" value="DHFR_1"/>
    <property type="match status" value="1"/>
</dbReference>
<evidence type="ECO:0000256" key="4">
    <source>
        <dbReference type="ARBA" id="ARBA00022563"/>
    </source>
</evidence>
<comment type="caution">
    <text evidence="9">The sequence shown here is derived from an EMBL/GenBank/DDBJ whole genome shotgun (WGS) entry which is preliminary data.</text>
</comment>
<dbReference type="GO" id="GO:0046654">
    <property type="term" value="P:tetrahydrofolate biosynthetic process"/>
    <property type="evidence" value="ECO:0007669"/>
    <property type="project" value="InterPro"/>
</dbReference>
<comment type="pathway">
    <text evidence="1">Cofactor biosynthesis; tetrahydrofolate biosynthesis; 5,6,7,8-tetrahydrofolate from 7,8-dihydrofolate: step 1/1.</text>
</comment>
<evidence type="ECO:0000256" key="6">
    <source>
        <dbReference type="ARBA" id="ARBA00023002"/>
    </source>
</evidence>
<gene>
    <name evidence="9" type="ORF">NDU88_005752</name>
</gene>
<evidence type="ECO:0000256" key="2">
    <source>
        <dbReference type="ARBA" id="ARBA00009539"/>
    </source>
</evidence>
<evidence type="ECO:0000256" key="3">
    <source>
        <dbReference type="ARBA" id="ARBA00012856"/>
    </source>
</evidence>
<dbReference type="FunFam" id="3.40.430.10:FF:000002">
    <property type="entry name" value="Dihydrofolate reductase"/>
    <property type="match status" value="1"/>
</dbReference>
<dbReference type="InterPro" id="IPR024072">
    <property type="entry name" value="DHFR-like_dom_sf"/>
</dbReference>
<dbReference type="GO" id="GO:0006730">
    <property type="term" value="P:one-carbon metabolic process"/>
    <property type="evidence" value="ECO:0007669"/>
    <property type="project" value="UniProtKB-KW"/>
</dbReference>
<evidence type="ECO:0000256" key="7">
    <source>
        <dbReference type="ARBA" id="ARBA00048873"/>
    </source>
</evidence>